<accession>A0A9Q1KJ40</accession>
<keyword evidence="3" id="KW-1185">Reference proteome</keyword>
<evidence type="ECO:0000256" key="1">
    <source>
        <dbReference type="SAM" id="MobiDB-lite"/>
    </source>
</evidence>
<feature type="region of interest" description="Disordered" evidence="1">
    <location>
        <begin position="1"/>
        <end position="23"/>
    </location>
</feature>
<evidence type="ECO:0000313" key="3">
    <source>
        <dbReference type="Proteomes" id="UP001153076"/>
    </source>
</evidence>
<evidence type="ECO:0000313" key="2">
    <source>
        <dbReference type="EMBL" id="KAJ8444454.1"/>
    </source>
</evidence>
<organism evidence="2 3">
    <name type="scientific">Carnegiea gigantea</name>
    <dbReference type="NCBI Taxonomy" id="171969"/>
    <lineage>
        <taxon>Eukaryota</taxon>
        <taxon>Viridiplantae</taxon>
        <taxon>Streptophyta</taxon>
        <taxon>Embryophyta</taxon>
        <taxon>Tracheophyta</taxon>
        <taxon>Spermatophyta</taxon>
        <taxon>Magnoliopsida</taxon>
        <taxon>eudicotyledons</taxon>
        <taxon>Gunneridae</taxon>
        <taxon>Pentapetalae</taxon>
        <taxon>Caryophyllales</taxon>
        <taxon>Cactineae</taxon>
        <taxon>Cactaceae</taxon>
        <taxon>Cactoideae</taxon>
        <taxon>Echinocereeae</taxon>
        <taxon>Carnegiea</taxon>
    </lineage>
</organism>
<protein>
    <submittedName>
        <fullName evidence="2">Uncharacterized protein</fullName>
    </submittedName>
</protein>
<dbReference type="AlphaFoldDB" id="A0A9Q1KJ40"/>
<gene>
    <name evidence="2" type="ORF">Cgig2_005976</name>
</gene>
<sequence>MRNVYTSRKRSRKTSSTTRKEEEVEDIWVAATEADKEGATVMAVVVPVAAAGGLNDDVGGIHGTLGHSEEELLTKTKPRTEQTTAAESSPIGTAKDAPIHQVQIISFLLTYLTHFTTAVLGLRICNVIANVVLSFPQGGYNMCALVGAVHTTEEPITVRATDNPATVHGTGTAITQEGGREETADVVIVDDTVEEVPSATTKVPPVEVRNPPLTQMHSNIVEDNHRISYSVPRHTMTDAVVSTYAVYHNHECSVPGYVVQV</sequence>
<dbReference type="EMBL" id="JAKOGI010000098">
    <property type="protein sequence ID" value="KAJ8444454.1"/>
    <property type="molecule type" value="Genomic_DNA"/>
</dbReference>
<name>A0A9Q1KJ40_9CARY</name>
<proteinExistence type="predicted"/>
<reference evidence="2" key="1">
    <citation type="submission" date="2022-04" db="EMBL/GenBank/DDBJ databases">
        <title>Carnegiea gigantea Genome sequencing and assembly v2.</title>
        <authorList>
            <person name="Copetti D."/>
            <person name="Sanderson M.J."/>
            <person name="Burquez A."/>
            <person name="Wojciechowski M.F."/>
        </authorList>
    </citation>
    <scope>NUCLEOTIDE SEQUENCE</scope>
    <source>
        <strain evidence="2">SGP5-SGP5p</strain>
        <tissue evidence="2">Aerial part</tissue>
    </source>
</reference>
<comment type="caution">
    <text evidence="2">The sequence shown here is derived from an EMBL/GenBank/DDBJ whole genome shotgun (WGS) entry which is preliminary data.</text>
</comment>
<dbReference type="Proteomes" id="UP001153076">
    <property type="component" value="Unassembled WGS sequence"/>
</dbReference>